<gene>
    <name evidence="2" type="ORF">HannXRQ_Chr05g0142881</name>
</gene>
<reference evidence="3" key="1">
    <citation type="journal article" date="2017" name="Nature">
        <title>The sunflower genome provides insights into oil metabolism, flowering and Asterid evolution.</title>
        <authorList>
            <person name="Badouin H."/>
            <person name="Gouzy J."/>
            <person name="Grassa C.J."/>
            <person name="Murat F."/>
            <person name="Staton S.E."/>
            <person name="Cottret L."/>
            <person name="Lelandais-Briere C."/>
            <person name="Owens G.L."/>
            <person name="Carrere S."/>
            <person name="Mayjonade B."/>
            <person name="Legrand L."/>
            <person name="Gill N."/>
            <person name="Kane N.C."/>
            <person name="Bowers J.E."/>
            <person name="Hubner S."/>
            <person name="Bellec A."/>
            <person name="Berard A."/>
            <person name="Berges H."/>
            <person name="Blanchet N."/>
            <person name="Boniface M.C."/>
            <person name="Brunel D."/>
            <person name="Catrice O."/>
            <person name="Chaidir N."/>
            <person name="Claudel C."/>
            <person name="Donnadieu C."/>
            <person name="Faraut T."/>
            <person name="Fievet G."/>
            <person name="Helmstetter N."/>
            <person name="King M."/>
            <person name="Knapp S.J."/>
            <person name="Lai Z."/>
            <person name="Le Paslier M.C."/>
            <person name="Lippi Y."/>
            <person name="Lorenzon L."/>
            <person name="Mandel J.R."/>
            <person name="Marage G."/>
            <person name="Marchand G."/>
            <person name="Marquand E."/>
            <person name="Bret-Mestries E."/>
            <person name="Morien E."/>
            <person name="Nambeesan S."/>
            <person name="Nguyen T."/>
            <person name="Pegot-Espagnet P."/>
            <person name="Pouilly N."/>
            <person name="Raftis F."/>
            <person name="Sallet E."/>
            <person name="Schiex T."/>
            <person name="Thomas J."/>
            <person name="Vandecasteele C."/>
            <person name="Vares D."/>
            <person name="Vear F."/>
            <person name="Vautrin S."/>
            <person name="Crespi M."/>
            <person name="Mangin B."/>
            <person name="Burke J.M."/>
            <person name="Salse J."/>
            <person name="Munos S."/>
            <person name="Vincourt P."/>
            <person name="Rieseberg L.H."/>
            <person name="Langlade N.B."/>
        </authorList>
    </citation>
    <scope>NUCLEOTIDE SEQUENCE [LARGE SCALE GENOMIC DNA]</scope>
    <source>
        <strain evidence="3">cv. SF193</strain>
    </source>
</reference>
<keyword evidence="3" id="KW-1185">Reference proteome</keyword>
<accession>A0A251UQ69</accession>
<name>A0A251UQ69_HELAN</name>
<proteinExistence type="predicted"/>
<evidence type="ECO:0000313" key="3">
    <source>
        <dbReference type="Proteomes" id="UP000215914"/>
    </source>
</evidence>
<protein>
    <submittedName>
        <fullName evidence="2">Uncharacterized protein</fullName>
    </submittedName>
</protein>
<dbReference type="Proteomes" id="UP000215914">
    <property type="component" value="Chromosome 5"/>
</dbReference>
<evidence type="ECO:0000313" key="2">
    <source>
        <dbReference type="EMBL" id="OTG24996.1"/>
    </source>
</evidence>
<organism evidence="2 3">
    <name type="scientific">Helianthus annuus</name>
    <name type="common">Common sunflower</name>
    <dbReference type="NCBI Taxonomy" id="4232"/>
    <lineage>
        <taxon>Eukaryota</taxon>
        <taxon>Viridiplantae</taxon>
        <taxon>Streptophyta</taxon>
        <taxon>Embryophyta</taxon>
        <taxon>Tracheophyta</taxon>
        <taxon>Spermatophyta</taxon>
        <taxon>Magnoliopsida</taxon>
        <taxon>eudicotyledons</taxon>
        <taxon>Gunneridae</taxon>
        <taxon>Pentapetalae</taxon>
        <taxon>asterids</taxon>
        <taxon>campanulids</taxon>
        <taxon>Asterales</taxon>
        <taxon>Asteraceae</taxon>
        <taxon>Asteroideae</taxon>
        <taxon>Heliantheae alliance</taxon>
        <taxon>Heliantheae</taxon>
        <taxon>Helianthus</taxon>
    </lineage>
</organism>
<sequence>MNSVLFAWFLLINLFGRENKDWQKRGPPLVAEPRRWPVSLNLRKSEGWQKRGRPWWRSHDGGRFL</sequence>
<feature type="signal peptide" evidence="1">
    <location>
        <begin position="1"/>
        <end position="16"/>
    </location>
</feature>
<keyword evidence="1" id="KW-0732">Signal</keyword>
<evidence type="ECO:0000256" key="1">
    <source>
        <dbReference type="SAM" id="SignalP"/>
    </source>
</evidence>
<dbReference type="AlphaFoldDB" id="A0A251UQ69"/>
<feature type="chain" id="PRO_5013327154" evidence="1">
    <location>
        <begin position="17"/>
        <end position="65"/>
    </location>
</feature>
<dbReference type="EMBL" id="CM007894">
    <property type="protein sequence ID" value="OTG24996.1"/>
    <property type="molecule type" value="Genomic_DNA"/>
</dbReference>
<dbReference type="InParanoid" id="A0A251UQ69"/>